<dbReference type="AlphaFoldDB" id="F2IH16"/>
<proteinExistence type="predicted"/>
<dbReference type="OrthoDB" id="886739at2"/>
<protein>
    <submittedName>
        <fullName evidence="2">Uncharacterized protein</fullName>
    </submittedName>
</protein>
<gene>
    <name evidence="2" type="ordered locus">Fluta_3864</name>
</gene>
<keyword evidence="1" id="KW-0812">Transmembrane</keyword>
<dbReference type="HOGENOM" id="CLU_1218318_0_0_10"/>
<reference evidence="3" key="2">
    <citation type="submission" date="2011-02" db="EMBL/GenBank/DDBJ databases">
        <title>The complete genome of Fluviicola taffensis DSM 16823.</title>
        <authorList>
            <consortium name="US DOE Joint Genome Institute (JGI-PGF)"/>
            <person name="Lucas S."/>
            <person name="Copeland A."/>
            <person name="Lapidus A."/>
            <person name="Bruce D."/>
            <person name="Goodwin L."/>
            <person name="Pitluck S."/>
            <person name="Kyrpides N."/>
            <person name="Mavromatis K."/>
            <person name="Ivanova N."/>
            <person name="Mikhailova N."/>
            <person name="Pagani I."/>
            <person name="Chertkov O."/>
            <person name="Detter J.C."/>
            <person name="Han C."/>
            <person name="Tapia R."/>
            <person name="Land M."/>
            <person name="Hauser L."/>
            <person name="Markowitz V."/>
            <person name="Cheng J.-F."/>
            <person name="Hugenholtz P."/>
            <person name="Woyke T."/>
            <person name="Wu D."/>
            <person name="Tindall B."/>
            <person name="Pomrenke H.G."/>
            <person name="Brambilla E."/>
            <person name="Klenk H.-P."/>
            <person name="Eisen J.A."/>
        </authorList>
    </citation>
    <scope>NUCLEOTIDE SEQUENCE [LARGE SCALE GENOMIC DNA]</scope>
    <source>
        <strain evidence="3">DSM 16823 / RW262 / RW262</strain>
    </source>
</reference>
<organism evidence="2 3">
    <name type="scientific">Fluviicola taffensis (strain DSM 16823 / NCIMB 13979 / RW262)</name>
    <dbReference type="NCBI Taxonomy" id="755732"/>
    <lineage>
        <taxon>Bacteria</taxon>
        <taxon>Pseudomonadati</taxon>
        <taxon>Bacteroidota</taxon>
        <taxon>Flavobacteriia</taxon>
        <taxon>Flavobacteriales</taxon>
        <taxon>Crocinitomicaceae</taxon>
        <taxon>Fluviicola</taxon>
    </lineage>
</organism>
<accession>F2IH16</accession>
<dbReference type="KEGG" id="fte:Fluta_3864"/>
<keyword evidence="1" id="KW-1133">Transmembrane helix</keyword>
<keyword evidence="3" id="KW-1185">Reference proteome</keyword>
<evidence type="ECO:0000313" key="2">
    <source>
        <dbReference type="EMBL" id="AEA45830.1"/>
    </source>
</evidence>
<keyword evidence="1" id="KW-0472">Membrane</keyword>
<dbReference type="RefSeq" id="WP_013688588.1">
    <property type="nucleotide sequence ID" value="NC_015321.1"/>
</dbReference>
<evidence type="ECO:0000256" key="1">
    <source>
        <dbReference type="SAM" id="Phobius"/>
    </source>
</evidence>
<reference evidence="2 3" key="1">
    <citation type="journal article" date="2011" name="Stand. Genomic Sci.">
        <title>Complete genome sequence of the gliding freshwater bacterium Fluviicola taffensis type strain (RW262).</title>
        <authorList>
            <person name="Woyke T."/>
            <person name="Chertkov O."/>
            <person name="Lapidus A."/>
            <person name="Nolan M."/>
            <person name="Lucas S."/>
            <person name="Del Rio T.G."/>
            <person name="Tice H."/>
            <person name="Cheng J.F."/>
            <person name="Tapia R."/>
            <person name="Han C."/>
            <person name="Goodwin L."/>
            <person name="Pitluck S."/>
            <person name="Liolios K."/>
            <person name="Pagani I."/>
            <person name="Ivanova N."/>
            <person name="Huntemann M."/>
            <person name="Mavromatis K."/>
            <person name="Mikhailova N."/>
            <person name="Pati A."/>
            <person name="Chen A."/>
            <person name="Palaniappan K."/>
            <person name="Land M."/>
            <person name="Hauser L."/>
            <person name="Brambilla E.M."/>
            <person name="Rohde M."/>
            <person name="Mwirichia R."/>
            <person name="Sikorski J."/>
            <person name="Tindall B.J."/>
            <person name="Goker M."/>
            <person name="Bristow J."/>
            <person name="Eisen J.A."/>
            <person name="Markowitz V."/>
            <person name="Hugenholtz P."/>
            <person name="Klenk H.P."/>
            <person name="Kyrpides N.C."/>
        </authorList>
    </citation>
    <scope>NUCLEOTIDE SEQUENCE [LARGE SCALE GENOMIC DNA]</scope>
    <source>
        <strain evidence="3">DSM 16823 / RW262 / RW262</strain>
    </source>
</reference>
<dbReference type="EMBL" id="CP002542">
    <property type="protein sequence ID" value="AEA45830.1"/>
    <property type="molecule type" value="Genomic_DNA"/>
</dbReference>
<sequence precursor="true">MNRNYLLLLFSISLLKSNAQQDHVEFPETDSISSIISNPFKLDSIYHPPCILPLEPEAKTHLFLKNLTTINFDSGCNANGAKKDLKNEKTIIWFSGGFVGCDFNSKADQEFQNKYHVQFISPGCCRFGDEDPEAYNEVVFEYLDKKYGKGWRDELRIDAIGFKAPRSNIFAQKTINDLHSLQIANPTRSEAMNPMNPETENSIWWYIMPTSGFALLLALYFIKRKKD</sequence>
<feature type="transmembrane region" description="Helical" evidence="1">
    <location>
        <begin position="203"/>
        <end position="222"/>
    </location>
</feature>
<dbReference type="eggNOG" id="ENOG5032Y0Z">
    <property type="taxonomic scope" value="Bacteria"/>
</dbReference>
<dbReference type="STRING" id="755732.Fluta_3864"/>
<name>F2IH16_FLUTR</name>
<dbReference type="Proteomes" id="UP000007463">
    <property type="component" value="Chromosome"/>
</dbReference>
<evidence type="ECO:0000313" key="3">
    <source>
        <dbReference type="Proteomes" id="UP000007463"/>
    </source>
</evidence>